<evidence type="ECO:0000313" key="2">
    <source>
        <dbReference type="EMBL" id="MBC8563508.1"/>
    </source>
</evidence>
<proteinExistence type="predicted"/>
<accession>A0ABR7N4G9</accession>
<dbReference type="Gene3D" id="3.30.2310.20">
    <property type="entry name" value="RelE-like"/>
    <property type="match status" value="1"/>
</dbReference>
<dbReference type="InterPro" id="IPR007712">
    <property type="entry name" value="RelE/ParE_toxin"/>
</dbReference>
<sequence>MKRLVYSPDAAQKLRNIKRDVTINFGADVAKHVVSNMTQTMRRLQRYEQSGISVEKAIGVPCDYLMVYTEHNYAFYRITDDSIYIVDIFHEREDFMWKLFGIRTASQETEDYWNE</sequence>
<evidence type="ECO:0000256" key="1">
    <source>
        <dbReference type="ARBA" id="ARBA00022649"/>
    </source>
</evidence>
<dbReference type="EMBL" id="JACRSX010000024">
    <property type="protein sequence ID" value="MBC8563508.1"/>
    <property type="molecule type" value="Genomic_DNA"/>
</dbReference>
<dbReference type="RefSeq" id="WP_118679575.1">
    <property type="nucleotide sequence ID" value="NZ_JACRSX010000024.1"/>
</dbReference>
<gene>
    <name evidence="2" type="ORF">H8704_12900</name>
</gene>
<comment type="caution">
    <text evidence="2">The sequence shown here is derived from an EMBL/GenBank/DDBJ whole genome shotgun (WGS) entry which is preliminary data.</text>
</comment>
<keyword evidence="3" id="KW-1185">Reference proteome</keyword>
<dbReference type="Pfam" id="PF05016">
    <property type="entry name" value="ParE_toxin"/>
    <property type="match status" value="1"/>
</dbReference>
<reference evidence="2 3" key="1">
    <citation type="submission" date="2020-08" db="EMBL/GenBank/DDBJ databases">
        <title>Genome public.</title>
        <authorList>
            <person name="Liu C."/>
            <person name="Sun Q."/>
        </authorList>
    </citation>
    <scope>NUCLEOTIDE SEQUENCE [LARGE SCALE GENOMIC DNA]</scope>
    <source>
        <strain evidence="2 3">NSJ-37</strain>
    </source>
</reference>
<evidence type="ECO:0000313" key="3">
    <source>
        <dbReference type="Proteomes" id="UP000606193"/>
    </source>
</evidence>
<dbReference type="InterPro" id="IPR035093">
    <property type="entry name" value="RelE/ParE_toxin_dom_sf"/>
</dbReference>
<dbReference type="Proteomes" id="UP000606193">
    <property type="component" value="Unassembled WGS sequence"/>
</dbReference>
<name>A0ABR7N4G9_9FIRM</name>
<organism evidence="2 3">
    <name type="scientific">Jutongia huaianensis</name>
    <dbReference type="NCBI Taxonomy" id="2763668"/>
    <lineage>
        <taxon>Bacteria</taxon>
        <taxon>Bacillati</taxon>
        <taxon>Bacillota</taxon>
        <taxon>Clostridia</taxon>
        <taxon>Lachnospirales</taxon>
        <taxon>Lachnospiraceae</taxon>
        <taxon>Jutongia</taxon>
    </lineage>
</organism>
<protein>
    <submittedName>
        <fullName evidence="2">Type II toxin-antitoxin system RelE/ParE family toxin</fullName>
    </submittedName>
</protein>
<keyword evidence="1" id="KW-1277">Toxin-antitoxin system</keyword>